<name>A0AAD7IZ77_9AGAR</name>
<keyword evidence="2" id="KW-1185">Reference proteome</keyword>
<accession>A0AAD7IZ77</accession>
<dbReference type="AlphaFoldDB" id="A0AAD7IZ77"/>
<feature type="non-terminal residue" evidence="1">
    <location>
        <position position="1"/>
    </location>
</feature>
<organism evidence="1 2">
    <name type="scientific">Mycena maculata</name>
    <dbReference type="NCBI Taxonomy" id="230809"/>
    <lineage>
        <taxon>Eukaryota</taxon>
        <taxon>Fungi</taxon>
        <taxon>Dikarya</taxon>
        <taxon>Basidiomycota</taxon>
        <taxon>Agaricomycotina</taxon>
        <taxon>Agaricomycetes</taxon>
        <taxon>Agaricomycetidae</taxon>
        <taxon>Agaricales</taxon>
        <taxon>Marasmiineae</taxon>
        <taxon>Mycenaceae</taxon>
        <taxon>Mycena</taxon>
    </lineage>
</organism>
<dbReference type="Proteomes" id="UP001215280">
    <property type="component" value="Unassembled WGS sequence"/>
</dbReference>
<dbReference type="EMBL" id="JARJLG010000070">
    <property type="protein sequence ID" value="KAJ7753664.1"/>
    <property type="molecule type" value="Genomic_DNA"/>
</dbReference>
<comment type="caution">
    <text evidence="1">The sequence shown here is derived from an EMBL/GenBank/DDBJ whole genome shotgun (WGS) entry which is preliminary data.</text>
</comment>
<gene>
    <name evidence="1" type="ORF">DFH07DRAFT_744308</name>
</gene>
<protein>
    <recommendedName>
        <fullName evidence="3">Helitron helicase-like domain-containing protein</fullName>
    </recommendedName>
</protein>
<proteinExistence type="predicted"/>
<evidence type="ECO:0008006" key="3">
    <source>
        <dbReference type="Google" id="ProtNLM"/>
    </source>
</evidence>
<evidence type="ECO:0000313" key="2">
    <source>
        <dbReference type="Proteomes" id="UP001215280"/>
    </source>
</evidence>
<sequence>RASKIGILGKVKGWYAVVEAQVRWSLHLHLLIWIEGAPASPLDMKERMNSDPEFKQKLTAWYDDIICQSFPKSSVPYVAVEGSPKQLPVLSRPLDPASPSYDERRDQHHRDLCETTGLVHEHNATCFKHIPRRIHSLVDPDSDCRFELPRPPAAETHFDEDGDLILRCETGHLNGHNPTATLCLGCNTDLKQTASGSVAMAMVEYMANYTIKLQLDTSIVFSALCASIKALQNKPPEDVDGRIDNTEMARLMIVKTTNTLVGKRELTGQQTASFLLGPRNNYTSDIYQEYWWSSMLRDIVRDIFTVDLDQDHSHDVESEHEIGDSEEAERMAIPDDEDDSLIFLTAENVNQGPASTITDSDCQEEKYSTIFNDIFYRPPELDSMCAWDIC</sequence>
<reference evidence="1" key="1">
    <citation type="submission" date="2023-03" db="EMBL/GenBank/DDBJ databases">
        <title>Massive genome expansion in bonnet fungi (Mycena s.s.) driven by repeated elements and novel gene families across ecological guilds.</title>
        <authorList>
            <consortium name="Lawrence Berkeley National Laboratory"/>
            <person name="Harder C.B."/>
            <person name="Miyauchi S."/>
            <person name="Viragh M."/>
            <person name="Kuo A."/>
            <person name="Thoen E."/>
            <person name="Andreopoulos B."/>
            <person name="Lu D."/>
            <person name="Skrede I."/>
            <person name="Drula E."/>
            <person name="Henrissat B."/>
            <person name="Morin E."/>
            <person name="Kohler A."/>
            <person name="Barry K."/>
            <person name="LaButti K."/>
            <person name="Morin E."/>
            <person name="Salamov A."/>
            <person name="Lipzen A."/>
            <person name="Mereny Z."/>
            <person name="Hegedus B."/>
            <person name="Baldrian P."/>
            <person name="Stursova M."/>
            <person name="Weitz H."/>
            <person name="Taylor A."/>
            <person name="Grigoriev I.V."/>
            <person name="Nagy L.G."/>
            <person name="Martin F."/>
            <person name="Kauserud H."/>
        </authorList>
    </citation>
    <scope>NUCLEOTIDE SEQUENCE</scope>
    <source>
        <strain evidence="1">CBHHK188m</strain>
    </source>
</reference>
<evidence type="ECO:0000313" key="1">
    <source>
        <dbReference type="EMBL" id="KAJ7753664.1"/>
    </source>
</evidence>